<dbReference type="SUPFAM" id="SSF53328">
    <property type="entry name" value="Formyltransferase"/>
    <property type="match status" value="1"/>
</dbReference>
<feature type="binding site" evidence="6">
    <location>
        <begin position="17"/>
        <end position="19"/>
    </location>
    <ligand>
        <name>N(1)-(5-phospho-beta-D-ribosyl)glycinamide</name>
        <dbReference type="ChEBI" id="CHEBI:143788"/>
    </ligand>
</feature>
<keyword evidence="2 6" id="KW-0808">Transferase</keyword>
<proteinExistence type="inferred from homology"/>
<comment type="pathway">
    <text evidence="1 6">Purine metabolism; IMP biosynthesis via de novo pathway; N(2)-formyl-N(1)-(5-phospho-D-ribosyl)glycinamide from N(1)-(5-phospho-D-ribosyl)glycinamide (10-formyl THF route): step 1/1.</text>
</comment>
<reference evidence="8 9" key="1">
    <citation type="submission" date="2024-09" db="EMBL/GenBank/DDBJ databases">
        <title>Laminarin stimulates single cell rates of sulfate reduction while oxygen inhibits transcriptomic activity in coastal marine sediment.</title>
        <authorList>
            <person name="Lindsay M."/>
            <person name="Orcutt B."/>
            <person name="Emerson D."/>
            <person name="Stepanauskas R."/>
            <person name="D'Angelo T."/>
        </authorList>
    </citation>
    <scope>NUCLEOTIDE SEQUENCE [LARGE SCALE GENOMIC DNA]</scope>
    <source>
        <strain evidence="8">SAG AM-311-K15</strain>
    </source>
</reference>
<comment type="catalytic activity">
    <reaction evidence="5 6">
        <text>N(1)-(5-phospho-beta-D-ribosyl)glycinamide + (6R)-10-formyltetrahydrofolate = N(2)-formyl-N(1)-(5-phospho-beta-D-ribosyl)glycinamide + (6S)-5,6,7,8-tetrahydrofolate + H(+)</text>
        <dbReference type="Rhea" id="RHEA:15053"/>
        <dbReference type="ChEBI" id="CHEBI:15378"/>
        <dbReference type="ChEBI" id="CHEBI:57453"/>
        <dbReference type="ChEBI" id="CHEBI:143788"/>
        <dbReference type="ChEBI" id="CHEBI:147286"/>
        <dbReference type="ChEBI" id="CHEBI:195366"/>
        <dbReference type="EC" id="2.1.2.2"/>
    </reaction>
</comment>
<keyword evidence="9" id="KW-1185">Reference proteome</keyword>
<comment type="caution">
    <text evidence="6">Lacks conserved residue(s) required for the propagation of feature annotation.</text>
</comment>
<dbReference type="EMBL" id="JBHPBY010000007">
    <property type="protein sequence ID" value="MFC1848775.1"/>
    <property type="molecule type" value="Genomic_DNA"/>
</dbReference>
<dbReference type="PANTHER" id="PTHR43369">
    <property type="entry name" value="PHOSPHORIBOSYLGLYCINAMIDE FORMYLTRANSFERASE"/>
    <property type="match status" value="1"/>
</dbReference>
<evidence type="ECO:0000313" key="9">
    <source>
        <dbReference type="Proteomes" id="UP001594351"/>
    </source>
</evidence>
<dbReference type="InterPro" id="IPR001555">
    <property type="entry name" value="GART_AS"/>
</dbReference>
<dbReference type="CDD" id="cd08645">
    <property type="entry name" value="FMT_core_GART"/>
    <property type="match status" value="1"/>
</dbReference>
<organism evidence="8 9">
    <name type="scientific">candidate division CSSED10-310 bacterium</name>
    <dbReference type="NCBI Taxonomy" id="2855610"/>
    <lineage>
        <taxon>Bacteria</taxon>
        <taxon>Bacteria division CSSED10-310</taxon>
    </lineage>
</organism>
<evidence type="ECO:0000256" key="2">
    <source>
        <dbReference type="ARBA" id="ARBA00022679"/>
    </source>
</evidence>
<evidence type="ECO:0000256" key="4">
    <source>
        <dbReference type="ARBA" id="ARBA00038440"/>
    </source>
</evidence>
<sequence length="211" mass="23580">MSEEYPYRIAVLLSGGGTNLQAIIDSIELGKLPVSLAFVASNKAKAYGLERARKHAIPAYHISAKTHGSQHGAEQEIYRLIQEHQVHLLCLAGYLKKLSPFLITKMRHRIINIHPGILPFLGGKGLYGHHVHQRVIELGMKISGVTIHLVDEEYDHGPIIAQEGVAVADNDDADSLAERVLKVEHKLYPQVINYFAQGKIRLEARRIYIDD</sequence>
<feature type="site" description="Raises pKa of active site His" evidence="6">
    <location>
        <position position="155"/>
    </location>
</feature>
<evidence type="ECO:0000256" key="5">
    <source>
        <dbReference type="ARBA" id="ARBA00047664"/>
    </source>
</evidence>
<gene>
    <name evidence="6 8" type="primary">purN</name>
    <name evidence="8" type="ORF">ACFL27_01085</name>
</gene>
<comment type="function">
    <text evidence="6">Catalyzes the transfer of a formyl group from 10-formyltetrahydrofolate to 5-phospho-ribosyl-glycinamide (GAR), producing 5-phospho-ribosyl-N-formylglycinamide (FGAR) and tetrahydrofolate.</text>
</comment>
<evidence type="ECO:0000256" key="1">
    <source>
        <dbReference type="ARBA" id="ARBA00005054"/>
    </source>
</evidence>
<dbReference type="Proteomes" id="UP001594351">
    <property type="component" value="Unassembled WGS sequence"/>
</dbReference>
<evidence type="ECO:0000259" key="7">
    <source>
        <dbReference type="Pfam" id="PF00551"/>
    </source>
</evidence>
<dbReference type="InterPro" id="IPR004607">
    <property type="entry name" value="GART"/>
</dbReference>
<evidence type="ECO:0000256" key="3">
    <source>
        <dbReference type="ARBA" id="ARBA00022755"/>
    </source>
</evidence>
<evidence type="ECO:0000256" key="6">
    <source>
        <dbReference type="HAMAP-Rule" id="MF_01930"/>
    </source>
</evidence>
<feature type="domain" description="Formyl transferase N-terminal" evidence="7">
    <location>
        <begin position="8"/>
        <end position="192"/>
    </location>
</feature>
<dbReference type="Pfam" id="PF00551">
    <property type="entry name" value="Formyl_trans_N"/>
    <property type="match status" value="1"/>
</dbReference>
<dbReference type="NCBIfam" id="TIGR00639">
    <property type="entry name" value="PurN"/>
    <property type="match status" value="1"/>
</dbReference>
<feature type="active site" description="Proton donor" evidence="6">
    <location>
        <position position="114"/>
    </location>
</feature>
<protein>
    <recommendedName>
        <fullName evidence="6">Phosphoribosylglycinamide formyltransferase</fullName>
        <ecNumber evidence="6">2.1.2.2</ecNumber>
    </recommendedName>
    <alternativeName>
        <fullName evidence="6">5'-phosphoribosylglycinamide transformylase</fullName>
    </alternativeName>
    <alternativeName>
        <fullName evidence="6">GAR transformylase</fullName>
        <shortName evidence="6">GART</shortName>
    </alternativeName>
</protein>
<dbReference type="PROSITE" id="PS00373">
    <property type="entry name" value="GART"/>
    <property type="match status" value="1"/>
</dbReference>
<comment type="caution">
    <text evidence="8">The sequence shown here is derived from an EMBL/GenBank/DDBJ whole genome shotgun (WGS) entry which is preliminary data.</text>
</comment>
<evidence type="ECO:0000313" key="8">
    <source>
        <dbReference type="EMBL" id="MFC1848775.1"/>
    </source>
</evidence>
<dbReference type="InterPro" id="IPR002376">
    <property type="entry name" value="Formyl_transf_N"/>
</dbReference>
<dbReference type="Gene3D" id="3.40.50.170">
    <property type="entry name" value="Formyl transferase, N-terminal domain"/>
    <property type="match status" value="1"/>
</dbReference>
<dbReference type="GO" id="GO:0004644">
    <property type="term" value="F:phosphoribosylglycinamide formyltransferase activity"/>
    <property type="evidence" value="ECO:0007669"/>
    <property type="project" value="UniProtKB-EC"/>
</dbReference>
<keyword evidence="3 6" id="KW-0658">Purine biosynthesis</keyword>
<dbReference type="HAMAP" id="MF_01930">
    <property type="entry name" value="PurN"/>
    <property type="match status" value="1"/>
</dbReference>
<dbReference type="PANTHER" id="PTHR43369:SF2">
    <property type="entry name" value="PHOSPHORIBOSYLGLYCINAMIDE FORMYLTRANSFERASE"/>
    <property type="match status" value="1"/>
</dbReference>
<dbReference type="EC" id="2.1.2.2" evidence="6"/>
<feature type="binding site" evidence="6">
    <location>
        <position position="112"/>
    </location>
    <ligand>
        <name>(6R)-10-formyltetrahydrofolate</name>
        <dbReference type="ChEBI" id="CHEBI:195366"/>
    </ligand>
</feature>
<accession>A0ABV6YRG4</accession>
<name>A0ABV6YRG4_UNCC1</name>
<dbReference type="InterPro" id="IPR036477">
    <property type="entry name" value="Formyl_transf_N_sf"/>
</dbReference>
<comment type="similarity">
    <text evidence="4 6">Belongs to the GART family.</text>
</comment>